<reference evidence="3" key="1">
    <citation type="journal article" date="2019" name="Int. J. Syst. Evol. Microbiol.">
        <title>The Global Catalogue of Microorganisms (GCM) 10K type strain sequencing project: providing services to taxonomists for standard genome sequencing and annotation.</title>
        <authorList>
            <consortium name="The Broad Institute Genomics Platform"/>
            <consortium name="The Broad Institute Genome Sequencing Center for Infectious Disease"/>
            <person name="Wu L."/>
            <person name="Ma J."/>
        </authorList>
    </citation>
    <scope>NUCLEOTIDE SEQUENCE [LARGE SCALE GENOMIC DNA]</scope>
    <source>
        <strain evidence="3">JCM 6924</strain>
    </source>
</reference>
<organism evidence="2 3">
    <name type="scientific">Streptomyces levis</name>
    <dbReference type="NCBI Taxonomy" id="285566"/>
    <lineage>
        <taxon>Bacteria</taxon>
        <taxon>Bacillati</taxon>
        <taxon>Actinomycetota</taxon>
        <taxon>Actinomycetes</taxon>
        <taxon>Kitasatosporales</taxon>
        <taxon>Streptomycetaceae</taxon>
        <taxon>Streptomyces</taxon>
    </lineage>
</organism>
<evidence type="ECO:0000313" key="2">
    <source>
        <dbReference type="EMBL" id="GAA2524795.1"/>
    </source>
</evidence>
<evidence type="ECO:0000256" key="1">
    <source>
        <dbReference type="SAM" id="MobiDB-lite"/>
    </source>
</evidence>
<feature type="compositionally biased region" description="Basic and acidic residues" evidence="1">
    <location>
        <begin position="1"/>
        <end position="12"/>
    </location>
</feature>
<dbReference type="Proteomes" id="UP001501095">
    <property type="component" value="Unassembled WGS sequence"/>
</dbReference>
<dbReference type="EMBL" id="BAAATM010000005">
    <property type="protein sequence ID" value="GAA2524795.1"/>
    <property type="molecule type" value="Genomic_DNA"/>
</dbReference>
<feature type="region of interest" description="Disordered" evidence="1">
    <location>
        <begin position="1"/>
        <end position="72"/>
    </location>
</feature>
<proteinExistence type="predicted"/>
<feature type="compositionally biased region" description="Basic and acidic residues" evidence="1">
    <location>
        <begin position="36"/>
        <end position="45"/>
    </location>
</feature>
<name>A0ABP6AWB3_9ACTN</name>
<keyword evidence="3" id="KW-1185">Reference proteome</keyword>
<comment type="caution">
    <text evidence="2">The sequence shown here is derived from an EMBL/GenBank/DDBJ whole genome shotgun (WGS) entry which is preliminary data.</text>
</comment>
<evidence type="ECO:0000313" key="3">
    <source>
        <dbReference type="Proteomes" id="UP001501095"/>
    </source>
</evidence>
<sequence length="72" mass="7588">MSPGRAVRETRHASRTVPPPAGIEAAVSPSPLDPVQRADPREDHGTAPVMAGPERTGGRTATQWEHAATARI</sequence>
<gene>
    <name evidence="2" type="ORF">GCM10010423_17930</name>
</gene>
<accession>A0ABP6AWB3</accession>
<protein>
    <submittedName>
        <fullName evidence="2">Uncharacterized protein</fullName>
    </submittedName>
</protein>